<gene>
    <name evidence="1" type="ORF">BDY19DRAFT_635135</name>
</gene>
<keyword evidence="2" id="KW-1185">Reference proteome</keyword>
<dbReference type="EMBL" id="MU274905">
    <property type="protein sequence ID" value="KAI0091599.1"/>
    <property type="molecule type" value="Genomic_DNA"/>
</dbReference>
<sequence length="101" mass="11413">MDLYATRPDPLNTDFLDSRDVPLYHVSTHSPLFRSGTTTIYKFTGSGSGIPQMFGRTQAVMVAEIEWHSWSRDILRFQGRSMNMKDYINKSGLFGSGTKTS</sequence>
<protein>
    <submittedName>
        <fullName evidence="1">Uncharacterized protein</fullName>
    </submittedName>
</protein>
<proteinExistence type="predicted"/>
<evidence type="ECO:0000313" key="1">
    <source>
        <dbReference type="EMBL" id="KAI0091599.1"/>
    </source>
</evidence>
<dbReference type="Proteomes" id="UP001055072">
    <property type="component" value="Unassembled WGS sequence"/>
</dbReference>
<organism evidence="1 2">
    <name type="scientific">Irpex rosettiformis</name>
    <dbReference type="NCBI Taxonomy" id="378272"/>
    <lineage>
        <taxon>Eukaryota</taxon>
        <taxon>Fungi</taxon>
        <taxon>Dikarya</taxon>
        <taxon>Basidiomycota</taxon>
        <taxon>Agaricomycotina</taxon>
        <taxon>Agaricomycetes</taxon>
        <taxon>Polyporales</taxon>
        <taxon>Irpicaceae</taxon>
        <taxon>Irpex</taxon>
    </lineage>
</organism>
<comment type="caution">
    <text evidence="1">The sequence shown here is derived from an EMBL/GenBank/DDBJ whole genome shotgun (WGS) entry which is preliminary data.</text>
</comment>
<evidence type="ECO:0000313" key="2">
    <source>
        <dbReference type="Proteomes" id="UP001055072"/>
    </source>
</evidence>
<accession>A0ACB8UC03</accession>
<name>A0ACB8UC03_9APHY</name>
<reference evidence="1" key="1">
    <citation type="journal article" date="2021" name="Environ. Microbiol.">
        <title>Gene family expansions and transcriptome signatures uncover fungal adaptations to wood decay.</title>
        <authorList>
            <person name="Hage H."/>
            <person name="Miyauchi S."/>
            <person name="Viragh M."/>
            <person name="Drula E."/>
            <person name="Min B."/>
            <person name="Chaduli D."/>
            <person name="Navarro D."/>
            <person name="Favel A."/>
            <person name="Norest M."/>
            <person name="Lesage-Meessen L."/>
            <person name="Balint B."/>
            <person name="Merenyi Z."/>
            <person name="de Eugenio L."/>
            <person name="Morin E."/>
            <person name="Martinez A.T."/>
            <person name="Baldrian P."/>
            <person name="Stursova M."/>
            <person name="Martinez M.J."/>
            <person name="Novotny C."/>
            <person name="Magnuson J.K."/>
            <person name="Spatafora J.W."/>
            <person name="Maurice S."/>
            <person name="Pangilinan J."/>
            <person name="Andreopoulos W."/>
            <person name="LaButti K."/>
            <person name="Hundley H."/>
            <person name="Na H."/>
            <person name="Kuo A."/>
            <person name="Barry K."/>
            <person name="Lipzen A."/>
            <person name="Henrissat B."/>
            <person name="Riley R."/>
            <person name="Ahrendt S."/>
            <person name="Nagy L.G."/>
            <person name="Grigoriev I.V."/>
            <person name="Martin F."/>
            <person name="Rosso M.N."/>
        </authorList>
    </citation>
    <scope>NUCLEOTIDE SEQUENCE</scope>
    <source>
        <strain evidence="1">CBS 384.51</strain>
    </source>
</reference>